<organism evidence="2 3">
    <name type="scientific">Batillaria attramentaria</name>
    <dbReference type="NCBI Taxonomy" id="370345"/>
    <lineage>
        <taxon>Eukaryota</taxon>
        <taxon>Metazoa</taxon>
        <taxon>Spiralia</taxon>
        <taxon>Lophotrochozoa</taxon>
        <taxon>Mollusca</taxon>
        <taxon>Gastropoda</taxon>
        <taxon>Caenogastropoda</taxon>
        <taxon>Sorbeoconcha</taxon>
        <taxon>Cerithioidea</taxon>
        <taxon>Batillariidae</taxon>
        <taxon>Batillaria</taxon>
    </lineage>
</organism>
<dbReference type="AlphaFoldDB" id="A0ABD0KZ49"/>
<protein>
    <submittedName>
        <fullName evidence="2">Uncharacterized protein</fullName>
    </submittedName>
</protein>
<evidence type="ECO:0000313" key="2">
    <source>
        <dbReference type="EMBL" id="KAK7492509.1"/>
    </source>
</evidence>
<keyword evidence="3" id="KW-1185">Reference proteome</keyword>
<name>A0ABD0KZ49_9CAEN</name>
<gene>
    <name evidence="2" type="ORF">BaRGS_00016175</name>
</gene>
<accession>A0ABD0KZ49</accession>
<proteinExistence type="predicted"/>
<comment type="caution">
    <text evidence="2">The sequence shown here is derived from an EMBL/GenBank/DDBJ whole genome shotgun (WGS) entry which is preliminary data.</text>
</comment>
<dbReference type="Proteomes" id="UP001519460">
    <property type="component" value="Unassembled WGS sequence"/>
</dbReference>
<sequence>DSASPDNAELGNKTPPQVYISLSLPARTSDHSPAPTKQENTVMGGRTHSCRLRGRQALYSLLPPEWKLQDDDEWVRNTSPLSVSLLRRLNVALYCMSRCYWIVLWVFCFEGVLMYGL</sequence>
<evidence type="ECO:0000313" key="3">
    <source>
        <dbReference type="Proteomes" id="UP001519460"/>
    </source>
</evidence>
<evidence type="ECO:0000256" key="1">
    <source>
        <dbReference type="SAM" id="MobiDB-lite"/>
    </source>
</evidence>
<feature type="non-terminal residue" evidence="2">
    <location>
        <position position="1"/>
    </location>
</feature>
<feature type="region of interest" description="Disordered" evidence="1">
    <location>
        <begin position="25"/>
        <end position="46"/>
    </location>
</feature>
<reference evidence="2 3" key="1">
    <citation type="journal article" date="2023" name="Sci. Data">
        <title>Genome assembly of the Korean intertidal mud-creeper Batillaria attramentaria.</title>
        <authorList>
            <person name="Patra A.K."/>
            <person name="Ho P.T."/>
            <person name="Jun S."/>
            <person name="Lee S.J."/>
            <person name="Kim Y."/>
            <person name="Won Y.J."/>
        </authorList>
    </citation>
    <scope>NUCLEOTIDE SEQUENCE [LARGE SCALE GENOMIC DNA]</scope>
    <source>
        <strain evidence="2">Wonlab-2016</strain>
    </source>
</reference>
<dbReference type="EMBL" id="JACVVK020000102">
    <property type="protein sequence ID" value="KAK7492509.1"/>
    <property type="molecule type" value="Genomic_DNA"/>
</dbReference>